<keyword evidence="2" id="KW-1185">Reference proteome</keyword>
<sequence>MPPLTSKVPEGVYTWMRSELGTRSSSMERIFARGNSGPLITIRSPVTTNSDGMCAIRSEPSFWTSMQ</sequence>
<evidence type="ECO:0000313" key="1">
    <source>
        <dbReference type="EMBL" id="TNV73416.1"/>
    </source>
</evidence>
<dbReference type="EMBL" id="RRYP01018929">
    <property type="protein sequence ID" value="TNV73416.1"/>
    <property type="molecule type" value="Genomic_DNA"/>
</dbReference>
<evidence type="ECO:0000313" key="2">
    <source>
        <dbReference type="Proteomes" id="UP000785679"/>
    </source>
</evidence>
<accession>A0A8J8SWZ8</accession>
<dbReference type="Proteomes" id="UP000785679">
    <property type="component" value="Unassembled WGS sequence"/>
</dbReference>
<proteinExistence type="predicted"/>
<dbReference type="AlphaFoldDB" id="A0A8J8SWZ8"/>
<name>A0A8J8SWZ8_HALGN</name>
<protein>
    <submittedName>
        <fullName evidence="1">Uncharacterized protein</fullName>
    </submittedName>
</protein>
<gene>
    <name evidence="1" type="ORF">FGO68_gene17384</name>
</gene>
<organism evidence="1 2">
    <name type="scientific">Halteria grandinella</name>
    <dbReference type="NCBI Taxonomy" id="5974"/>
    <lineage>
        <taxon>Eukaryota</taxon>
        <taxon>Sar</taxon>
        <taxon>Alveolata</taxon>
        <taxon>Ciliophora</taxon>
        <taxon>Intramacronucleata</taxon>
        <taxon>Spirotrichea</taxon>
        <taxon>Stichotrichia</taxon>
        <taxon>Sporadotrichida</taxon>
        <taxon>Halteriidae</taxon>
        <taxon>Halteria</taxon>
    </lineage>
</organism>
<reference evidence="1" key="1">
    <citation type="submission" date="2019-06" db="EMBL/GenBank/DDBJ databases">
        <authorList>
            <person name="Zheng W."/>
        </authorList>
    </citation>
    <scope>NUCLEOTIDE SEQUENCE</scope>
    <source>
        <strain evidence="1">QDHG01</strain>
    </source>
</reference>
<comment type="caution">
    <text evidence="1">The sequence shown here is derived from an EMBL/GenBank/DDBJ whole genome shotgun (WGS) entry which is preliminary data.</text>
</comment>